<name>A0A9W5TYY1_9BACI</name>
<feature type="region of interest" description="Disordered" evidence="1">
    <location>
        <begin position="256"/>
        <end position="288"/>
    </location>
</feature>
<gene>
    <name evidence="3" type="ORF">GCM10011409_27400</name>
</gene>
<dbReference type="EMBL" id="BMJD01000023">
    <property type="protein sequence ID" value="GGB48395.1"/>
    <property type="molecule type" value="Genomic_DNA"/>
</dbReference>
<comment type="caution">
    <text evidence="3">The sequence shown here is derived from an EMBL/GenBank/DDBJ whole genome shotgun (WGS) entry which is preliminary data.</text>
</comment>
<protein>
    <recommendedName>
        <fullName evidence="5">Mn2+/Zn2+ ABC transporter substrate-binding protein</fullName>
    </recommendedName>
</protein>
<feature type="region of interest" description="Disordered" evidence="1">
    <location>
        <begin position="122"/>
        <end position="160"/>
    </location>
</feature>
<dbReference type="RefSeq" id="WP_159457842.1">
    <property type="nucleotide sequence ID" value="NZ_BMJD01000023.1"/>
</dbReference>
<dbReference type="PANTHER" id="PTHR42953">
    <property type="entry name" value="HIGH-AFFINITY ZINC UPTAKE SYSTEM PROTEIN ZNUA-RELATED"/>
    <property type="match status" value="1"/>
</dbReference>
<dbReference type="GO" id="GO:0030001">
    <property type="term" value="P:metal ion transport"/>
    <property type="evidence" value="ECO:0007669"/>
    <property type="project" value="InterPro"/>
</dbReference>
<evidence type="ECO:0008006" key="5">
    <source>
        <dbReference type="Google" id="ProtNLM"/>
    </source>
</evidence>
<evidence type="ECO:0000256" key="2">
    <source>
        <dbReference type="SAM" id="SignalP"/>
    </source>
</evidence>
<keyword evidence="2" id="KW-0732">Signal</keyword>
<reference evidence="3" key="1">
    <citation type="journal article" date="2014" name="Int. J. Syst. Evol. Microbiol.">
        <title>Complete genome sequence of Corynebacterium casei LMG S-19264T (=DSM 44701T), isolated from a smear-ripened cheese.</title>
        <authorList>
            <consortium name="US DOE Joint Genome Institute (JGI-PGF)"/>
            <person name="Walter F."/>
            <person name="Albersmeier A."/>
            <person name="Kalinowski J."/>
            <person name="Ruckert C."/>
        </authorList>
    </citation>
    <scope>NUCLEOTIDE SEQUENCE</scope>
    <source>
        <strain evidence="3">CGMCC 1.15454</strain>
    </source>
</reference>
<dbReference type="PROSITE" id="PS51257">
    <property type="entry name" value="PROKAR_LIPOPROTEIN"/>
    <property type="match status" value="1"/>
</dbReference>
<evidence type="ECO:0000313" key="4">
    <source>
        <dbReference type="Proteomes" id="UP000621492"/>
    </source>
</evidence>
<feature type="compositionally biased region" description="Basic and acidic residues" evidence="1">
    <location>
        <begin position="130"/>
        <end position="160"/>
    </location>
</feature>
<proteinExistence type="predicted"/>
<dbReference type="InterPro" id="IPR050492">
    <property type="entry name" value="Bact_metal-bind_prot9"/>
</dbReference>
<organism evidence="3 4">
    <name type="scientific">Lentibacillus populi</name>
    <dbReference type="NCBI Taxonomy" id="1827502"/>
    <lineage>
        <taxon>Bacteria</taxon>
        <taxon>Bacillati</taxon>
        <taxon>Bacillota</taxon>
        <taxon>Bacilli</taxon>
        <taxon>Bacillales</taxon>
        <taxon>Bacillaceae</taxon>
        <taxon>Lentibacillus</taxon>
    </lineage>
</organism>
<dbReference type="InterPro" id="IPR006127">
    <property type="entry name" value="ZnuA-like"/>
</dbReference>
<dbReference type="PANTHER" id="PTHR42953:SF8">
    <property type="entry name" value="ZINT DOMAIN-CONTAINING PROTEIN"/>
    <property type="match status" value="1"/>
</dbReference>
<dbReference type="SUPFAM" id="SSF53807">
    <property type="entry name" value="Helical backbone' metal receptor"/>
    <property type="match status" value="2"/>
</dbReference>
<sequence length="554" mass="62312">MKIFQVVTLLFIVGMITIGCTPSNQASTKSDDPELTVYTTVYPFQYVVEQIGGDTVSAKSVFPPGADAHTYEPTSKEMTAIAKSDAFIYLGAGMEGFAEGIADALGSQDVKLIEIGKHEDLFHGHSHKGHDHENKDEHNHGEEGDDHGKTDVHGHEEGNNHADKSIAIEGLQDHYHTGDTIELTASPKEESGHNHWHWYILNPDAKDWETVSDQLSNTYKGEAVADSQQIKAILFDEDHNVIAESEPVTIAINDHHGHNHEHDEHGEEAHDHGSEDHEHGRTEKHDHKSITIEGLRAHYHTGDTIELTAAHSNESGHNHWHWYTLNPDAKDWETVSGQLSNTYKGETATNGQQIKAALFDENHNVIAESDPVTIVIDDHTGGHDPHIWIDPLRMIEVSKIIRDELIALNPDEEARYSKNFKALKKELIALDKRYQQLLETKENKHIIVPHAAFGYWEERYGVKQIAISGLSTSEEPSQKELKEVIEQAEKFDLDYILYEQNSPNRLSEVIQEQIGAEALTIHNLSVLTKEDIKNNKDYISLMDKNLKILDQVTK</sequence>
<dbReference type="Proteomes" id="UP000621492">
    <property type="component" value="Unassembled WGS sequence"/>
</dbReference>
<dbReference type="Pfam" id="PF01297">
    <property type="entry name" value="ZnuA"/>
    <property type="match status" value="2"/>
</dbReference>
<feature type="chain" id="PRO_5040984683" description="Mn2+/Zn2+ ABC transporter substrate-binding protein" evidence="2">
    <location>
        <begin position="27"/>
        <end position="554"/>
    </location>
</feature>
<reference evidence="3" key="2">
    <citation type="submission" date="2020-09" db="EMBL/GenBank/DDBJ databases">
        <authorList>
            <person name="Sun Q."/>
            <person name="Zhou Y."/>
        </authorList>
    </citation>
    <scope>NUCLEOTIDE SEQUENCE</scope>
    <source>
        <strain evidence="3">CGMCC 1.15454</strain>
    </source>
</reference>
<dbReference type="GO" id="GO:0046872">
    <property type="term" value="F:metal ion binding"/>
    <property type="evidence" value="ECO:0007669"/>
    <property type="project" value="InterPro"/>
</dbReference>
<evidence type="ECO:0000313" key="3">
    <source>
        <dbReference type="EMBL" id="GGB48395.1"/>
    </source>
</evidence>
<keyword evidence="4" id="KW-1185">Reference proteome</keyword>
<feature type="signal peptide" evidence="2">
    <location>
        <begin position="1"/>
        <end position="26"/>
    </location>
</feature>
<accession>A0A9W5TYY1</accession>
<dbReference type="AlphaFoldDB" id="A0A9W5TYY1"/>
<dbReference type="Gene3D" id="3.40.50.1980">
    <property type="entry name" value="Nitrogenase molybdenum iron protein domain"/>
    <property type="match status" value="3"/>
</dbReference>
<evidence type="ECO:0000256" key="1">
    <source>
        <dbReference type="SAM" id="MobiDB-lite"/>
    </source>
</evidence>